<protein>
    <submittedName>
        <fullName evidence="1">Uncharacterized protein</fullName>
    </submittedName>
</protein>
<proteinExistence type="predicted"/>
<reference evidence="1" key="1">
    <citation type="journal article" date="2020" name="G3 (Bethesda)">
        <title>High-Quality Assemblies for Three Invasive Social Wasps from the &lt;i&gt;Vespula&lt;/i&gt; Genus.</title>
        <authorList>
            <person name="Harrop T.W.R."/>
            <person name="Guhlin J."/>
            <person name="McLaughlin G.M."/>
            <person name="Permina E."/>
            <person name="Stockwell P."/>
            <person name="Gilligan J."/>
            <person name="Le Lec M.F."/>
            <person name="Gruber M.A.M."/>
            <person name="Quinn O."/>
            <person name="Lovegrove M."/>
            <person name="Duncan E.J."/>
            <person name="Remnant E.J."/>
            <person name="Van Eeckhoven J."/>
            <person name="Graham B."/>
            <person name="Knapp R.A."/>
            <person name="Langford K.W."/>
            <person name="Kronenberg Z."/>
            <person name="Press M.O."/>
            <person name="Eacker S.M."/>
            <person name="Wilson-Rankin E.E."/>
            <person name="Purcell J."/>
            <person name="Lester P.J."/>
            <person name="Dearden P.K."/>
        </authorList>
    </citation>
    <scope>NUCLEOTIDE SEQUENCE</scope>
    <source>
        <strain evidence="1">Volc-1</strain>
    </source>
</reference>
<keyword evidence="2" id="KW-1185">Reference proteome</keyword>
<dbReference type="AlphaFoldDB" id="A0A834UC81"/>
<dbReference type="Proteomes" id="UP000600918">
    <property type="component" value="Unassembled WGS sequence"/>
</dbReference>
<gene>
    <name evidence="1" type="ORF">H0235_006479</name>
</gene>
<evidence type="ECO:0000313" key="1">
    <source>
        <dbReference type="EMBL" id="KAF7430081.1"/>
    </source>
</evidence>
<comment type="caution">
    <text evidence="1">The sequence shown here is derived from an EMBL/GenBank/DDBJ whole genome shotgun (WGS) entry which is preliminary data.</text>
</comment>
<accession>A0A834UC81</accession>
<sequence length="76" mass="8522">MSAKVSVTCDGRVAAPVRGVLEEEEPVEELVEDPYGGFIWVQRDSGLGTMLRAMHQHPRSIPLCISHQNNKHAFHR</sequence>
<name>A0A834UC81_VESPE</name>
<organism evidence="1 2">
    <name type="scientific">Vespula pensylvanica</name>
    <name type="common">Western yellow jacket</name>
    <name type="synonym">Wasp</name>
    <dbReference type="NCBI Taxonomy" id="30213"/>
    <lineage>
        <taxon>Eukaryota</taxon>
        <taxon>Metazoa</taxon>
        <taxon>Ecdysozoa</taxon>
        <taxon>Arthropoda</taxon>
        <taxon>Hexapoda</taxon>
        <taxon>Insecta</taxon>
        <taxon>Pterygota</taxon>
        <taxon>Neoptera</taxon>
        <taxon>Endopterygota</taxon>
        <taxon>Hymenoptera</taxon>
        <taxon>Apocrita</taxon>
        <taxon>Aculeata</taxon>
        <taxon>Vespoidea</taxon>
        <taxon>Vespidae</taxon>
        <taxon>Vespinae</taxon>
        <taxon>Vespula</taxon>
    </lineage>
</organism>
<dbReference type="EMBL" id="JACSDY010000004">
    <property type="protein sequence ID" value="KAF7430081.1"/>
    <property type="molecule type" value="Genomic_DNA"/>
</dbReference>
<evidence type="ECO:0000313" key="2">
    <source>
        <dbReference type="Proteomes" id="UP000600918"/>
    </source>
</evidence>